<gene>
    <name evidence="1" type="ORF">DMB65_16460</name>
</gene>
<evidence type="ECO:0000313" key="2">
    <source>
        <dbReference type="Proteomes" id="UP000247903"/>
    </source>
</evidence>
<evidence type="ECO:0000313" key="1">
    <source>
        <dbReference type="EMBL" id="PXY39620.1"/>
    </source>
</evidence>
<name>A0A2V4BPP1_9FLAO</name>
<dbReference type="AlphaFoldDB" id="A0A2V4BPP1"/>
<dbReference type="RefSeq" id="WP_110307721.1">
    <property type="nucleotide sequence ID" value="NZ_QJHK01000016.1"/>
</dbReference>
<accession>A0A2V4BPP1</accession>
<keyword evidence="2" id="KW-1185">Reference proteome</keyword>
<proteinExistence type="predicted"/>
<sequence length="364" mass="40091">MSHTRSNTIVQGVNYIPFNYPSLGLTSRHTIIEGIRAVSGSQHEVYISGGLVGVDLPQEVQTEVKNIWQGFIYKGKLEDANKLENWHLLHYKLEDDDDDIVFNTSCYGPNNGENGTIEIVGAYIKSSSPKNNLGFYYNGPIDGSGTWRTVTPNNGNNKNVFMHSVMGGLAVGNYQSDAADENTINVNAFVYDIKTQECIDFIIDDLNAPTLYGIWHNGGNSYTMAGGNSARKIGDTVSQAFLVDYDSSTKTFNNLQFFSYHNEITPTVNVHFEGITINKTNDGYNMPSDWSKGAKEGASFVTVKRNKNGTFGLAEWKDIAYPGDDVKITSANTVYLDNVLGIYVSKSSDETETVISSYCATITD</sequence>
<reference evidence="1 2" key="1">
    <citation type="submission" date="2018-05" db="EMBL/GenBank/DDBJ databases">
        <title>Flavobacterium sp. strain IMCC34759, incomplete genome.</title>
        <authorList>
            <person name="Joung Y."/>
            <person name="Cho J."/>
        </authorList>
    </citation>
    <scope>NUCLEOTIDE SEQUENCE [LARGE SCALE GENOMIC DNA]</scope>
    <source>
        <strain evidence="1 2">IMCC34759</strain>
    </source>
</reference>
<comment type="caution">
    <text evidence="1">The sequence shown here is derived from an EMBL/GenBank/DDBJ whole genome shotgun (WGS) entry which is preliminary data.</text>
</comment>
<organism evidence="1 2">
    <name type="scientific">Flavobacterium cheongpyeongense</name>
    <dbReference type="NCBI Taxonomy" id="2212651"/>
    <lineage>
        <taxon>Bacteria</taxon>
        <taxon>Pseudomonadati</taxon>
        <taxon>Bacteroidota</taxon>
        <taxon>Flavobacteriia</taxon>
        <taxon>Flavobacteriales</taxon>
        <taxon>Flavobacteriaceae</taxon>
        <taxon>Flavobacterium</taxon>
    </lineage>
</organism>
<dbReference type="EMBL" id="QJHK01000016">
    <property type="protein sequence ID" value="PXY39620.1"/>
    <property type="molecule type" value="Genomic_DNA"/>
</dbReference>
<dbReference type="OrthoDB" id="9804931at2"/>
<protein>
    <submittedName>
        <fullName evidence="1">Uncharacterized protein</fullName>
    </submittedName>
</protein>
<dbReference type="Proteomes" id="UP000247903">
    <property type="component" value="Unassembled WGS sequence"/>
</dbReference>